<evidence type="ECO:0000256" key="1">
    <source>
        <dbReference type="SAM" id="SignalP"/>
    </source>
</evidence>
<dbReference type="EMBL" id="OZ035835">
    <property type="protein sequence ID" value="CAL1577826.1"/>
    <property type="molecule type" value="Genomic_DNA"/>
</dbReference>
<feature type="domain" description="Fibronectin type-III" evidence="2">
    <location>
        <begin position="7"/>
        <end position="109"/>
    </location>
</feature>
<dbReference type="InterPro" id="IPR003961">
    <property type="entry name" value="FN3_dom"/>
</dbReference>
<dbReference type="CDD" id="cd00063">
    <property type="entry name" value="FN3"/>
    <property type="match status" value="1"/>
</dbReference>
<evidence type="ECO:0000313" key="4">
    <source>
        <dbReference type="EMBL" id="CAL1577826.1"/>
    </source>
</evidence>
<evidence type="ECO:0000313" key="5">
    <source>
        <dbReference type="Proteomes" id="UP001497482"/>
    </source>
</evidence>
<dbReference type="GO" id="GO:0004896">
    <property type="term" value="F:cytokine receptor activity"/>
    <property type="evidence" value="ECO:0007669"/>
    <property type="project" value="TreeGrafter"/>
</dbReference>
<dbReference type="SUPFAM" id="SSF49265">
    <property type="entry name" value="Fibronectin type III"/>
    <property type="match status" value="2"/>
</dbReference>
<dbReference type="Gene3D" id="2.60.40.10">
    <property type="entry name" value="Immunoglobulins"/>
    <property type="match status" value="2"/>
</dbReference>
<keyword evidence="5" id="KW-1185">Reference proteome</keyword>
<dbReference type="GO" id="GO:0005886">
    <property type="term" value="C:plasma membrane"/>
    <property type="evidence" value="ECO:0007669"/>
    <property type="project" value="TreeGrafter"/>
</dbReference>
<dbReference type="InterPro" id="IPR050650">
    <property type="entry name" value="Type-II_Cytokine-TF_Rcpt"/>
</dbReference>
<keyword evidence="1" id="KW-0732">Signal</keyword>
<feature type="signal peptide" evidence="1">
    <location>
        <begin position="1"/>
        <end position="16"/>
    </location>
</feature>
<dbReference type="Pfam" id="PF01108">
    <property type="entry name" value="Tissue_fac"/>
    <property type="match status" value="1"/>
</dbReference>
<dbReference type="Pfam" id="PF09294">
    <property type="entry name" value="Interfer-bind"/>
    <property type="match status" value="1"/>
</dbReference>
<feature type="domain" description="Interferon/interleukin receptor" evidence="3">
    <location>
        <begin position="123"/>
        <end position="215"/>
    </location>
</feature>
<evidence type="ECO:0000259" key="2">
    <source>
        <dbReference type="Pfam" id="PF01108"/>
    </source>
</evidence>
<organism evidence="4 5">
    <name type="scientific">Knipowitschia caucasica</name>
    <name type="common">Caucasian dwarf goby</name>
    <name type="synonym">Pomatoschistus caucasicus</name>
    <dbReference type="NCBI Taxonomy" id="637954"/>
    <lineage>
        <taxon>Eukaryota</taxon>
        <taxon>Metazoa</taxon>
        <taxon>Chordata</taxon>
        <taxon>Craniata</taxon>
        <taxon>Vertebrata</taxon>
        <taxon>Euteleostomi</taxon>
        <taxon>Actinopterygii</taxon>
        <taxon>Neopterygii</taxon>
        <taxon>Teleostei</taxon>
        <taxon>Neoteleostei</taxon>
        <taxon>Acanthomorphata</taxon>
        <taxon>Gobiaria</taxon>
        <taxon>Gobiiformes</taxon>
        <taxon>Gobioidei</taxon>
        <taxon>Gobiidae</taxon>
        <taxon>Gobiinae</taxon>
        <taxon>Knipowitschia</taxon>
    </lineage>
</organism>
<evidence type="ECO:0000259" key="3">
    <source>
        <dbReference type="Pfam" id="PF09294"/>
    </source>
</evidence>
<dbReference type="InterPro" id="IPR013783">
    <property type="entry name" value="Ig-like_fold"/>
</dbReference>
<dbReference type="InterPro" id="IPR036116">
    <property type="entry name" value="FN3_sf"/>
</dbReference>
<accession>A0AAV2JNE3</accession>
<dbReference type="Proteomes" id="UP001497482">
    <property type="component" value="Chromosome 13"/>
</dbReference>
<dbReference type="PANTHER" id="PTHR20859:SF53">
    <property type="entry name" value="INTERLEUKIN-22 RECEPTOR SUBUNIT ALPHA-1"/>
    <property type="match status" value="1"/>
</dbReference>
<dbReference type="AlphaFoldDB" id="A0AAV2JNE3"/>
<reference evidence="4 5" key="1">
    <citation type="submission" date="2024-04" db="EMBL/GenBank/DDBJ databases">
        <authorList>
            <person name="Waldvogel A.-M."/>
            <person name="Schoenle A."/>
        </authorList>
    </citation>
    <scope>NUCLEOTIDE SEQUENCE [LARGE SCALE GENOMIC DNA]</scope>
</reference>
<feature type="chain" id="PRO_5043841998" evidence="1">
    <location>
        <begin position="17"/>
        <end position="222"/>
    </location>
</feature>
<sequence length="222" mass="25677">MSTGAVWLLLLLGTTGRHLTEQVSLQPPVHVRFSSVDYKTSVLWAAPSNSSALKYHVQWKIYGEPRWVDVDHCQGTKSPQCSLSHETSVLTEWYYARVRATSSTSQSDWVVSPRFSPRWDSVISVPVLRVNATRKGIVVRVKPPLAQVRRNHRDLYYKIYLRRGSRDEEELEMKCCFHKLNIQDVTRRKTYCFQAQTILPLQARRSNRSPAKCITFRYGHAL</sequence>
<proteinExistence type="predicted"/>
<name>A0AAV2JNE3_KNICA</name>
<dbReference type="InterPro" id="IPR015373">
    <property type="entry name" value="Interferon/interleukin_rcp_dom"/>
</dbReference>
<gene>
    <name evidence="4" type="ORF">KC01_LOCUS9112</name>
</gene>
<dbReference type="PANTHER" id="PTHR20859">
    <property type="entry name" value="INTERFERON/INTERLEUKIN RECEPTOR"/>
    <property type="match status" value="1"/>
</dbReference>
<protein>
    <submittedName>
        <fullName evidence="4">Uncharacterized protein</fullName>
    </submittedName>
</protein>